<evidence type="ECO:0000313" key="13">
    <source>
        <dbReference type="EMBL" id="CAD7638192.1"/>
    </source>
</evidence>
<dbReference type="InterPro" id="IPR051170">
    <property type="entry name" value="Neural/epithelial_adhesion"/>
</dbReference>
<feature type="domain" description="Ig-like" evidence="11">
    <location>
        <begin position="419"/>
        <end position="490"/>
    </location>
</feature>
<evidence type="ECO:0000256" key="8">
    <source>
        <dbReference type="ARBA" id="ARBA00023157"/>
    </source>
</evidence>
<dbReference type="EMBL" id="CAJPVJ010000194">
    <property type="protein sequence ID" value="CAG2161662.1"/>
    <property type="molecule type" value="Genomic_DNA"/>
</dbReference>
<dbReference type="SMART" id="SM00060">
    <property type="entry name" value="FN3"/>
    <property type="match status" value="5"/>
</dbReference>
<keyword evidence="2 10" id="KW-0812">Transmembrane</keyword>
<dbReference type="Pfam" id="PF07679">
    <property type="entry name" value="I-set"/>
    <property type="match status" value="2"/>
</dbReference>
<feature type="domain" description="Fibronectin type-III" evidence="12">
    <location>
        <begin position="1159"/>
        <end position="1253"/>
    </location>
</feature>
<dbReference type="InterPro" id="IPR003961">
    <property type="entry name" value="FN3_dom"/>
</dbReference>
<evidence type="ECO:0000256" key="4">
    <source>
        <dbReference type="ARBA" id="ARBA00022737"/>
    </source>
</evidence>
<dbReference type="SUPFAM" id="SSF49265">
    <property type="entry name" value="Fibronectin type III"/>
    <property type="match status" value="3"/>
</dbReference>
<dbReference type="PANTHER" id="PTHR12231:SF253">
    <property type="entry name" value="DPR-INTERACTING PROTEIN ETA, ISOFORM B-RELATED"/>
    <property type="match status" value="1"/>
</dbReference>
<dbReference type="GO" id="GO:0016020">
    <property type="term" value="C:membrane"/>
    <property type="evidence" value="ECO:0007669"/>
    <property type="project" value="UniProtKB-SubCell"/>
</dbReference>
<dbReference type="SMART" id="SM00409">
    <property type="entry name" value="IG"/>
    <property type="match status" value="7"/>
</dbReference>
<evidence type="ECO:0000256" key="9">
    <source>
        <dbReference type="ARBA" id="ARBA00023319"/>
    </source>
</evidence>
<dbReference type="InterPro" id="IPR013098">
    <property type="entry name" value="Ig_I-set"/>
</dbReference>
<feature type="domain" description="Ig-like" evidence="11">
    <location>
        <begin position="315"/>
        <end position="415"/>
    </location>
</feature>
<comment type="subcellular location">
    <subcellularLocation>
        <location evidence="1">Membrane</location>
        <topology evidence="1">Single-pass membrane protein</topology>
    </subcellularLocation>
</comment>
<sequence>MGNGSLVIMPFTPSAYRQDIHSMTTYCLGRNSIGTMISAPQRVRAVLRCHIPEYIKPYVSVVAWIKNSVHQIVGTDDKYSVFPSGELHIRDSNQSDDHSFTGYRCQVKNVVNNETKLSTQGTIIISDCRSVVVVKEGTDMLELPCAAQAMPPPTYSWHRVTRMDGVRHPIVGHQRYEYRRGSLIIRDVRSTDANKYVCVATNSIGEAKCETEVITFAPLVVSVEPKKLVVEANQRALINCSLYGYPLNKVIWIHNGHTISPEHRSYNVQSFSDQSILVINSVTNSDQGVWQCLALNSGGDSAIDSTQLILDGLRPNFIELFGDQNVGLDDRISLKCVGTGHPIPMITWFLDGSELDIRKQEAHTLHKALWDEYVVDRNTIVSYLNITVSSVFDGGLYECVLTNKAGNNRHSAHIRVKGPTNIRQMHTKNFTAMNDITLNCPVVGDKPKIIEWHKDDKKLPLNHRHRLQANGTLDIMHLDKSDSGIYTCIAFGDNNLDAVKQSFLMRVKVPPVIEGFSFDNKLQSGMRTRIYCNVAQGDPPVSIQFLKDDKQISSDRDTGITVQEVDPFSLSLAIANLSAIHNGNYSCIASNEASTVSYSSQLIVNVPPKWIIEPKNTDAVEGNSVRIDCSADGFPIVQITWKRLQHSFNSESNTKGVHQQYLLIRSGPKYQVFQNGSLNVGTSKPSKEIKFMTEEESPSGPPTRVQLTTIDANSIKVDWFSPPFHQINGELKGFYIGYKALNTNDPFIYKTVQTKPNLDLGSAFSLILQGLRPYTHYSVIVQAYNNVGAGPRSDEMTVRTGESIPSSAPTGVSCVSFSSQSITISWNSLSEDSINGVLKGYRVYYRPTDNKDVMKNEVTAQQNKLTLYGLQKNANYSMAVNAFNQMGNSASTSIFCKTQEDLPSQPDAIKAFQSSPDSVIVSWKAPKQANGVIRKYSIYRKSTNEEEVTSFTVPSHLYYQLFHEMVMLCDENDTQLTRGHKYAFWVTAWTAVGEGLNSNIVNFLRESSHSVIKLKRLSDKMWNSSANQLEFLNQIPNGKSTDDLLIWMESDSNSNYPLSPIVEVLNVTSSSIMIKWTLRGNELAPIRAHEVYFRSSQNKEWKYYIITDEGLDKNKTFSIEHLLCGNLYQIYVVNVNTFGKSSPSDVLNVRTLGREPISPPFKSFITRLNSTSIKLNLNTWKDGGCPFTSHPIIQWKPIESNQWNLLFVNSVLETAVINEFKSNRNYKIKVITKNSAGTTAVEYDIEPYGSANNVYHISGHSPVQIAVEHFDNKSGNEDNEVIPVLFTVVISVILLLAGLLAIFILYKAMQKRFNQNPCEERTPNTDNIFRKVALIHSNKNGKRVSEQMDVTTAELTSLTSTEDHMRLKAYSKSTESMTTSFQCKEDTTYKYVSIPKQEIPSDYYSIVHKNRKCKTNAKQTLIIDVKQRSPEESPNRYSLPNTMFDNEKQTEVDSHPNDCCGYLVDNQKPVDCVCCALFDADCCNSGHNWQPVCQFDPNSAQMPSPYKSRLLDRLRVYCEDSHG</sequence>
<evidence type="ECO:0008006" key="15">
    <source>
        <dbReference type="Google" id="ProtNLM"/>
    </source>
</evidence>
<evidence type="ECO:0000256" key="2">
    <source>
        <dbReference type="ARBA" id="ARBA00022692"/>
    </source>
</evidence>
<evidence type="ECO:0000259" key="12">
    <source>
        <dbReference type="PROSITE" id="PS50853"/>
    </source>
</evidence>
<dbReference type="PROSITE" id="PS50835">
    <property type="entry name" value="IG_LIKE"/>
    <property type="match status" value="7"/>
</dbReference>
<dbReference type="GO" id="GO:0009653">
    <property type="term" value="P:anatomical structure morphogenesis"/>
    <property type="evidence" value="ECO:0007669"/>
    <property type="project" value="UniProtKB-ARBA"/>
</dbReference>
<dbReference type="FunFam" id="2.60.40.10:FF:000333">
    <property type="entry name" value="Down syndrome cell adhesion molecule"/>
    <property type="match status" value="1"/>
</dbReference>
<dbReference type="InterPro" id="IPR036179">
    <property type="entry name" value="Ig-like_dom_sf"/>
</dbReference>
<dbReference type="InterPro" id="IPR036116">
    <property type="entry name" value="FN3_sf"/>
</dbReference>
<feature type="domain" description="Fibronectin type-III" evidence="12">
    <location>
        <begin position="701"/>
        <end position="803"/>
    </location>
</feature>
<evidence type="ECO:0000256" key="6">
    <source>
        <dbReference type="ARBA" id="ARBA00022989"/>
    </source>
</evidence>
<feature type="transmembrane region" description="Helical" evidence="10">
    <location>
        <begin position="1281"/>
        <end position="1306"/>
    </location>
</feature>
<dbReference type="InterPro" id="IPR056754">
    <property type="entry name" value="DSCAM/DSCAML_C"/>
</dbReference>
<dbReference type="GO" id="GO:0007155">
    <property type="term" value="P:cell adhesion"/>
    <property type="evidence" value="ECO:0007669"/>
    <property type="project" value="UniProtKB-KW"/>
</dbReference>
<dbReference type="InterPro" id="IPR013783">
    <property type="entry name" value="Ig-like_fold"/>
</dbReference>
<dbReference type="InterPro" id="IPR007110">
    <property type="entry name" value="Ig-like_dom"/>
</dbReference>
<keyword evidence="5" id="KW-0130">Cell adhesion</keyword>
<dbReference type="Pfam" id="PF25059">
    <property type="entry name" value="FN3_DSCAM-DSCAML_C"/>
    <property type="match status" value="1"/>
</dbReference>
<dbReference type="InterPro" id="IPR003599">
    <property type="entry name" value="Ig_sub"/>
</dbReference>
<dbReference type="SUPFAM" id="SSF48726">
    <property type="entry name" value="Immunoglobulin"/>
    <property type="match status" value="7"/>
</dbReference>
<organism evidence="13">
    <name type="scientific">Oppiella nova</name>
    <dbReference type="NCBI Taxonomy" id="334625"/>
    <lineage>
        <taxon>Eukaryota</taxon>
        <taxon>Metazoa</taxon>
        <taxon>Ecdysozoa</taxon>
        <taxon>Arthropoda</taxon>
        <taxon>Chelicerata</taxon>
        <taxon>Arachnida</taxon>
        <taxon>Acari</taxon>
        <taxon>Acariformes</taxon>
        <taxon>Sarcoptiformes</taxon>
        <taxon>Oribatida</taxon>
        <taxon>Brachypylina</taxon>
        <taxon>Oppioidea</taxon>
        <taxon>Oppiidae</taxon>
        <taxon>Oppiella</taxon>
    </lineage>
</organism>
<keyword evidence="6 10" id="KW-1133">Transmembrane helix</keyword>
<dbReference type="GO" id="GO:0043005">
    <property type="term" value="C:neuron projection"/>
    <property type="evidence" value="ECO:0007669"/>
    <property type="project" value="TreeGrafter"/>
</dbReference>
<keyword evidence="4" id="KW-0677">Repeat</keyword>
<dbReference type="Gene3D" id="2.60.40.10">
    <property type="entry name" value="Immunoglobulins"/>
    <property type="match status" value="12"/>
</dbReference>
<evidence type="ECO:0000256" key="1">
    <source>
        <dbReference type="ARBA" id="ARBA00004167"/>
    </source>
</evidence>
<feature type="domain" description="Fibronectin type-III" evidence="12">
    <location>
        <begin position="808"/>
        <end position="901"/>
    </location>
</feature>
<dbReference type="Proteomes" id="UP000728032">
    <property type="component" value="Unassembled WGS sequence"/>
</dbReference>
<dbReference type="GO" id="GO:0030154">
    <property type="term" value="P:cell differentiation"/>
    <property type="evidence" value="ECO:0007669"/>
    <property type="project" value="UniProtKB-ARBA"/>
</dbReference>
<dbReference type="PANTHER" id="PTHR12231">
    <property type="entry name" value="CTX-RELATED TYPE I TRANSMEMBRANE PROTEIN"/>
    <property type="match status" value="1"/>
</dbReference>
<reference evidence="13" key="1">
    <citation type="submission" date="2020-11" db="EMBL/GenBank/DDBJ databases">
        <authorList>
            <person name="Tran Van P."/>
        </authorList>
    </citation>
    <scope>NUCLEOTIDE SEQUENCE</scope>
</reference>
<evidence type="ECO:0000256" key="3">
    <source>
        <dbReference type="ARBA" id="ARBA00022729"/>
    </source>
</evidence>
<dbReference type="Pfam" id="PF13927">
    <property type="entry name" value="Ig_3"/>
    <property type="match status" value="3"/>
</dbReference>
<protein>
    <recommendedName>
        <fullName evidence="15">Down syndrome cell adhesion molecule-like protein Dscam2</fullName>
    </recommendedName>
</protein>
<proteinExistence type="predicted"/>
<keyword evidence="8" id="KW-1015">Disulfide bond</keyword>
<evidence type="ECO:0000259" key="11">
    <source>
        <dbReference type="PROSITE" id="PS50835"/>
    </source>
</evidence>
<dbReference type="EMBL" id="OC915019">
    <property type="protein sequence ID" value="CAD7638192.1"/>
    <property type="molecule type" value="Genomic_DNA"/>
</dbReference>
<dbReference type="FunFam" id="2.60.40.10:FF:000028">
    <property type="entry name" value="Neuronal cell adhesion molecule"/>
    <property type="match status" value="2"/>
</dbReference>
<feature type="domain" description="Fibronectin type-III" evidence="12">
    <location>
        <begin position="1057"/>
        <end position="1154"/>
    </location>
</feature>
<dbReference type="Pfam" id="PF00041">
    <property type="entry name" value="fn3"/>
    <property type="match status" value="3"/>
</dbReference>
<feature type="domain" description="Fibronectin type-III" evidence="12">
    <location>
        <begin position="905"/>
        <end position="1008"/>
    </location>
</feature>
<dbReference type="PROSITE" id="PS50853">
    <property type="entry name" value="FN3"/>
    <property type="match status" value="5"/>
</dbReference>
<evidence type="ECO:0000256" key="10">
    <source>
        <dbReference type="SAM" id="Phobius"/>
    </source>
</evidence>
<accession>A0A7R9LB80</accession>
<gene>
    <name evidence="13" type="ORF">ONB1V03_LOCUS1266</name>
</gene>
<keyword evidence="7 10" id="KW-0472">Membrane</keyword>
<feature type="domain" description="Ig-like" evidence="11">
    <location>
        <begin position="13"/>
        <end position="118"/>
    </location>
</feature>
<feature type="domain" description="Ig-like" evidence="11">
    <location>
        <begin position="608"/>
        <end position="643"/>
    </location>
</feature>
<keyword evidence="14" id="KW-1185">Reference proteome</keyword>
<dbReference type="InterPro" id="IPR003598">
    <property type="entry name" value="Ig_sub2"/>
</dbReference>
<evidence type="ECO:0000256" key="5">
    <source>
        <dbReference type="ARBA" id="ARBA00022889"/>
    </source>
</evidence>
<dbReference type="CDD" id="cd00063">
    <property type="entry name" value="FN3"/>
    <property type="match status" value="5"/>
</dbReference>
<feature type="domain" description="Ig-like" evidence="11">
    <location>
        <begin position="218"/>
        <end position="309"/>
    </location>
</feature>
<feature type="domain" description="Ig-like" evidence="11">
    <location>
        <begin position="510"/>
        <end position="597"/>
    </location>
</feature>
<keyword evidence="3" id="KW-0732">Signal</keyword>
<name>A0A7R9LB80_9ACAR</name>
<keyword evidence="9" id="KW-0393">Immunoglobulin domain</keyword>
<feature type="domain" description="Ig-like" evidence="11">
    <location>
        <begin position="121"/>
        <end position="215"/>
    </location>
</feature>
<evidence type="ECO:0000313" key="14">
    <source>
        <dbReference type="Proteomes" id="UP000728032"/>
    </source>
</evidence>
<dbReference type="OrthoDB" id="10001713at2759"/>
<dbReference type="SMART" id="SM00408">
    <property type="entry name" value="IGc2"/>
    <property type="match status" value="6"/>
</dbReference>
<evidence type="ECO:0000256" key="7">
    <source>
        <dbReference type="ARBA" id="ARBA00023136"/>
    </source>
</evidence>